<protein>
    <submittedName>
        <fullName evidence="1">Uncharacterized protein</fullName>
    </submittedName>
</protein>
<name>A0A559J5H5_9BACL</name>
<comment type="caution">
    <text evidence="1">The sequence shown here is derived from an EMBL/GenBank/DDBJ whole genome shotgun (WGS) entry which is preliminary data.</text>
</comment>
<dbReference type="EMBL" id="VNJJ01000025">
    <property type="protein sequence ID" value="TVX95101.1"/>
    <property type="molecule type" value="Genomic_DNA"/>
</dbReference>
<reference evidence="1 2" key="1">
    <citation type="submission" date="2019-07" db="EMBL/GenBank/DDBJ databases">
        <authorList>
            <person name="Kim J."/>
        </authorList>
    </citation>
    <scope>NUCLEOTIDE SEQUENCE [LARGE SCALE GENOMIC DNA]</scope>
    <source>
        <strain evidence="1 2">G13</strain>
    </source>
</reference>
<accession>A0A559J5H5</accession>
<sequence length="171" mass="19218">MLAKHGILKLSDKFVNTRNVVALEEIAELRRLEGVGIPKPEPIPAPKLEPQPRIEGIGEVGKYDTKIKWGINDINARPYGKGFFGERIPQSNPRVDGYELKINPNNESYYLPHPNGGYVQFENLAGNVLQDGKHIIKPKSFYHVDDLPQYAKDKVLQEALRQQESALAAGY</sequence>
<evidence type="ECO:0000313" key="2">
    <source>
        <dbReference type="Proteomes" id="UP000316330"/>
    </source>
</evidence>
<dbReference type="OrthoDB" id="2573657at2"/>
<proteinExistence type="predicted"/>
<dbReference type="Proteomes" id="UP000316330">
    <property type="component" value="Unassembled WGS sequence"/>
</dbReference>
<gene>
    <name evidence="1" type="ORF">FPZ45_24165</name>
</gene>
<dbReference type="AlphaFoldDB" id="A0A559J5H5"/>
<evidence type="ECO:0000313" key="1">
    <source>
        <dbReference type="EMBL" id="TVX95101.1"/>
    </source>
</evidence>
<keyword evidence="2" id="KW-1185">Reference proteome</keyword>
<organism evidence="1 2">
    <name type="scientific">Cohnella terricola</name>
    <dbReference type="NCBI Taxonomy" id="1289167"/>
    <lineage>
        <taxon>Bacteria</taxon>
        <taxon>Bacillati</taxon>
        <taxon>Bacillota</taxon>
        <taxon>Bacilli</taxon>
        <taxon>Bacillales</taxon>
        <taxon>Paenibacillaceae</taxon>
        <taxon>Cohnella</taxon>
    </lineage>
</organism>